<dbReference type="CDD" id="cd00613">
    <property type="entry name" value="GDC-P"/>
    <property type="match status" value="2"/>
</dbReference>
<comment type="similarity">
    <text evidence="2 7">Belongs to the GcvP family.</text>
</comment>
<comment type="subcellular location">
    <subcellularLocation>
        <location evidence="7">Mitochondrion</location>
    </subcellularLocation>
</comment>
<keyword evidence="3 6" id="KW-0663">Pyridoxal phosphate</keyword>
<evidence type="ECO:0000256" key="2">
    <source>
        <dbReference type="ARBA" id="ARBA00010756"/>
    </source>
</evidence>
<dbReference type="GO" id="GO:0005739">
    <property type="term" value="C:mitochondrion"/>
    <property type="evidence" value="ECO:0007669"/>
    <property type="project" value="UniProtKB-SubCell"/>
</dbReference>
<feature type="modified residue" description="N6-(pyridoxal phosphate)lysine" evidence="6">
    <location>
        <position position="809"/>
    </location>
</feature>
<evidence type="ECO:0000313" key="11">
    <source>
        <dbReference type="Proteomes" id="UP000186922"/>
    </source>
</evidence>
<keyword evidence="11" id="KW-1185">Reference proteome</keyword>
<organism evidence="10 11">
    <name type="scientific">Ramazzottius varieornatus</name>
    <name type="common">Water bear</name>
    <name type="synonym">Tardigrade</name>
    <dbReference type="NCBI Taxonomy" id="947166"/>
    <lineage>
        <taxon>Eukaryota</taxon>
        <taxon>Metazoa</taxon>
        <taxon>Ecdysozoa</taxon>
        <taxon>Tardigrada</taxon>
        <taxon>Eutardigrada</taxon>
        <taxon>Parachela</taxon>
        <taxon>Hypsibioidea</taxon>
        <taxon>Ramazzottiidae</taxon>
        <taxon>Ramazzottius</taxon>
    </lineage>
</organism>
<dbReference type="EMBL" id="BDGG01000002">
    <property type="protein sequence ID" value="GAU92687.1"/>
    <property type="molecule type" value="Genomic_DNA"/>
</dbReference>
<dbReference type="Pfam" id="PF02347">
    <property type="entry name" value="GDC-P"/>
    <property type="match status" value="2"/>
</dbReference>
<dbReference type="PANTHER" id="PTHR11773">
    <property type="entry name" value="GLYCINE DEHYDROGENASE, DECARBOXYLATING"/>
    <property type="match status" value="1"/>
</dbReference>
<feature type="domain" description="Glycine dehydrogenase C-terminal" evidence="9">
    <location>
        <begin position="882"/>
        <end position="1011"/>
    </location>
</feature>
<evidence type="ECO:0000256" key="4">
    <source>
        <dbReference type="ARBA" id="ARBA00023002"/>
    </source>
</evidence>
<dbReference type="Gene3D" id="3.90.1150.10">
    <property type="entry name" value="Aspartate Aminotransferase, domain 1"/>
    <property type="match status" value="2"/>
</dbReference>
<evidence type="ECO:0000256" key="7">
    <source>
        <dbReference type="RuleBase" id="RU364056"/>
    </source>
</evidence>
<dbReference type="InterPro" id="IPR020581">
    <property type="entry name" value="GDC_P"/>
</dbReference>
<dbReference type="InterPro" id="IPR015424">
    <property type="entry name" value="PyrdxlP-dep_Trfase"/>
</dbReference>
<dbReference type="NCBIfam" id="TIGR00461">
    <property type="entry name" value="gcvP"/>
    <property type="match status" value="1"/>
</dbReference>
<dbReference type="InterPro" id="IPR003437">
    <property type="entry name" value="GcvP"/>
</dbReference>
<keyword evidence="4 7" id="KW-0560">Oxidoreductase</keyword>
<sequence>MSLSAARLPLRLLLSRCEHLPVRQTFLWSLKKHGQIAVVNCRPTVRLLHSSDGRQDASAAQLAAFVVDEKEVENLSNPEILAAAFFRGNDNFPLRHIGPREEERDLMLKTVQCRNFEELIRKTVPEDILMKGELKMDPAMGEYELLQRAKELASQNEIWRSYIGLGYYNSRVVPPILRNILENPGWYTQYTPYQPEIAQGRLESLLNFQTMVSSLTGLDVANASLLDEATAAAEAMGLAFRQHSGKRRKFYMDDRLHPQTIAVVKTRTEPLGIQVNVGNFLEADFSGNEYCGVLFQYPDTEGRIFHPEQLKQQIRTIQKHGTIVACATDLMALTRIVSPGELGCDVALGNSQRFGVPLFFGGPHAAFFSVKDKYKRLMPGRMVGISRDRLGSVVYRLALQAREQHIRREKATSNICTAQALLANMAAMYAVYHGPAGLRRISAKIHASSLLLSECFQQYGYQIRHKAFFDTLKVGIPDSNPSIFDRIRRRAAEKQINLRYFDDGDVGVSMDETVTQKDLEDLLYVFDIRGSVSDILGSFFPGNVHHNNVERMMEALPGLNLLNGQHPSHRFSPILEQEVFNKYHSETELMRYMKRLENKDISLVHAMIPLGSCTMKLNAASEMIPCSLPGFSDIHPFVPPEQTKGYQQLFRELERDLCEITGYDKFSFQPNSGAAGEYAGLRTIMAYLQSTGEGHRNICLIPASAHGTNPASAQMAGMKVEDIPITKVGAIDLEALRAKADKFKDELACAMITYPSTNGIFEDQIREMCQIIHQNGGQVYMDGANMNALVGVARPGDFGSDVSHLNLHKTFCIPHGGGGPGMGPIGVKAHLAPFLPQHPFHYNDNAGVSCGTISASHFGSAGILPISWAYIKMMGAKGLRRATEMAILNANYMSRKLNGHYKVLCRGSQGYVAHEFILDCRGFKNSAGVEAVDIAKRLQDYGFHAPTMSWPVTGTLMIEPTESETLEEMDRFCDALIHIRKEITDLESLGPEEATPEGMTRLMNSLKMAPHTMKDIGADGSSWKLPYSITKAAFPTSRINASNKVWPGCARVDDLYGDQNLVCSCPPMESYTSQRS</sequence>
<dbReference type="NCBIfam" id="NF003346">
    <property type="entry name" value="PRK04366.1"/>
    <property type="match status" value="1"/>
</dbReference>
<evidence type="ECO:0000256" key="6">
    <source>
        <dbReference type="PIRSR" id="PIRSR603437-50"/>
    </source>
</evidence>
<protein>
    <recommendedName>
        <fullName evidence="7">Glycine cleavage system P protein</fullName>
        <ecNumber evidence="7">1.4.4.2</ecNumber>
    </recommendedName>
</protein>
<comment type="caution">
    <text evidence="10">The sequence shown here is derived from an EMBL/GenBank/DDBJ whole genome shotgun (WGS) entry which is preliminary data.</text>
</comment>
<dbReference type="GO" id="GO:0005960">
    <property type="term" value="C:glycine cleavage complex"/>
    <property type="evidence" value="ECO:0007669"/>
    <property type="project" value="TreeGrafter"/>
</dbReference>
<dbReference type="AlphaFoldDB" id="A0A1D1UZB3"/>
<dbReference type="FunFam" id="3.40.640.10:FF:000007">
    <property type="entry name" value="glycine dehydrogenase (Decarboxylating), mitochondrial"/>
    <property type="match status" value="1"/>
</dbReference>
<feature type="domain" description="Glycine cleavage system P-protein N-terminal" evidence="8">
    <location>
        <begin position="583"/>
        <end position="835"/>
    </location>
</feature>
<evidence type="ECO:0000256" key="5">
    <source>
        <dbReference type="ARBA" id="ARBA00049026"/>
    </source>
</evidence>
<feature type="domain" description="Glycine cleavage system P-protein N-terminal" evidence="8">
    <location>
        <begin position="95"/>
        <end position="526"/>
    </location>
</feature>
<dbReference type="InterPro" id="IPR049316">
    <property type="entry name" value="GDC-P_C"/>
</dbReference>
<dbReference type="STRING" id="947166.A0A1D1UZB3"/>
<keyword evidence="7" id="KW-0809">Transit peptide</keyword>
<dbReference type="InterPro" id="IPR015421">
    <property type="entry name" value="PyrdxlP-dep_Trfase_major"/>
</dbReference>
<dbReference type="Pfam" id="PF21478">
    <property type="entry name" value="GcvP2_C"/>
    <property type="match status" value="1"/>
</dbReference>
<dbReference type="InterPro" id="IPR049315">
    <property type="entry name" value="GDC-P_N"/>
</dbReference>
<dbReference type="SUPFAM" id="SSF53383">
    <property type="entry name" value="PLP-dependent transferases"/>
    <property type="match status" value="2"/>
</dbReference>
<dbReference type="Proteomes" id="UP000186922">
    <property type="component" value="Unassembled WGS sequence"/>
</dbReference>
<dbReference type="EC" id="1.4.4.2" evidence="7"/>
<dbReference type="GO" id="GO:0016594">
    <property type="term" value="F:glycine binding"/>
    <property type="evidence" value="ECO:0007669"/>
    <property type="project" value="TreeGrafter"/>
</dbReference>
<accession>A0A1D1UZB3</accession>
<evidence type="ECO:0000256" key="3">
    <source>
        <dbReference type="ARBA" id="ARBA00022898"/>
    </source>
</evidence>
<gene>
    <name evidence="10" type="primary">RvY_04736-1</name>
    <name evidence="10" type="synonym">RvY_04736.1</name>
    <name evidence="10" type="ORF">RvY_04736</name>
</gene>
<evidence type="ECO:0000259" key="8">
    <source>
        <dbReference type="Pfam" id="PF02347"/>
    </source>
</evidence>
<evidence type="ECO:0000313" key="10">
    <source>
        <dbReference type="EMBL" id="GAU92687.1"/>
    </source>
</evidence>
<proteinExistence type="inferred from homology"/>
<name>A0A1D1UZB3_RAMVA</name>
<dbReference type="PANTHER" id="PTHR11773:SF1">
    <property type="entry name" value="GLYCINE DEHYDROGENASE (DECARBOXYLATING), MITOCHONDRIAL"/>
    <property type="match status" value="1"/>
</dbReference>
<keyword evidence="7" id="KW-0496">Mitochondrion</keyword>
<comment type="cofactor">
    <cofactor evidence="1 6 7">
        <name>pyridoxal 5'-phosphate</name>
        <dbReference type="ChEBI" id="CHEBI:597326"/>
    </cofactor>
</comment>
<comment type="function">
    <text evidence="7">The glycine cleavage system catalyzes the degradation of glycine.</text>
</comment>
<comment type="catalytic activity">
    <reaction evidence="5 7">
        <text>N(6)-[(R)-lipoyl]-L-lysyl-[glycine-cleavage complex H protein] + glycine + H(+) = N(6)-[(R)-S(8)-aminomethyldihydrolipoyl]-L-lysyl-[glycine-cleavage complex H protein] + CO2</text>
        <dbReference type="Rhea" id="RHEA:24304"/>
        <dbReference type="Rhea" id="RHEA-COMP:10494"/>
        <dbReference type="Rhea" id="RHEA-COMP:10495"/>
        <dbReference type="ChEBI" id="CHEBI:15378"/>
        <dbReference type="ChEBI" id="CHEBI:16526"/>
        <dbReference type="ChEBI" id="CHEBI:57305"/>
        <dbReference type="ChEBI" id="CHEBI:83099"/>
        <dbReference type="ChEBI" id="CHEBI:83143"/>
        <dbReference type="EC" id="1.4.4.2"/>
    </reaction>
</comment>
<dbReference type="Gene3D" id="3.40.640.10">
    <property type="entry name" value="Type I PLP-dependent aspartate aminotransferase-like (Major domain)"/>
    <property type="match status" value="2"/>
</dbReference>
<evidence type="ECO:0000259" key="9">
    <source>
        <dbReference type="Pfam" id="PF21478"/>
    </source>
</evidence>
<dbReference type="OrthoDB" id="6537869at2759"/>
<evidence type="ECO:0000256" key="1">
    <source>
        <dbReference type="ARBA" id="ARBA00001933"/>
    </source>
</evidence>
<comment type="subunit">
    <text evidence="7">The glycine cleavage system is composed of four proteins: P, T, L and H.</text>
</comment>
<dbReference type="InterPro" id="IPR015422">
    <property type="entry name" value="PyrdxlP-dep_Trfase_small"/>
</dbReference>
<dbReference type="FunFam" id="3.40.640.10:FF:000005">
    <property type="entry name" value="Glycine dehydrogenase (decarboxylating), mitochondrial"/>
    <property type="match status" value="1"/>
</dbReference>
<dbReference type="GO" id="GO:0030170">
    <property type="term" value="F:pyridoxal phosphate binding"/>
    <property type="evidence" value="ECO:0007669"/>
    <property type="project" value="TreeGrafter"/>
</dbReference>
<reference evidence="10 11" key="1">
    <citation type="journal article" date="2016" name="Nat. Commun.">
        <title>Extremotolerant tardigrade genome and improved radiotolerance of human cultured cells by tardigrade-unique protein.</title>
        <authorList>
            <person name="Hashimoto T."/>
            <person name="Horikawa D.D."/>
            <person name="Saito Y."/>
            <person name="Kuwahara H."/>
            <person name="Kozuka-Hata H."/>
            <person name="Shin-I T."/>
            <person name="Minakuchi Y."/>
            <person name="Ohishi K."/>
            <person name="Motoyama A."/>
            <person name="Aizu T."/>
            <person name="Enomoto A."/>
            <person name="Kondo K."/>
            <person name="Tanaka S."/>
            <person name="Hara Y."/>
            <person name="Koshikawa S."/>
            <person name="Sagara H."/>
            <person name="Miura T."/>
            <person name="Yokobori S."/>
            <person name="Miyagawa K."/>
            <person name="Suzuki Y."/>
            <person name="Kubo T."/>
            <person name="Oyama M."/>
            <person name="Kohara Y."/>
            <person name="Fujiyama A."/>
            <person name="Arakawa K."/>
            <person name="Katayama T."/>
            <person name="Toyoda A."/>
            <person name="Kunieda T."/>
        </authorList>
    </citation>
    <scope>NUCLEOTIDE SEQUENCE [LARGE SCALE GENOMIC DNA]</scope>
    <source>
        <strain evidence="10 11">YOKOZUNA-1</strain>
    </source>
</reference>
<dbReference type="GO" id="GO:0019464">
    <property type="term" value="P:glycine decarboxylation via glycine cleavage system"/>
    <property type="evidence" value="ECO:0007669"/>
    <property type="project" value="TreeGrafter"/>
</dbReference>
<dbReference type="GO" id="GO:0004375">
    <property type="term" value="F:glycine dehydrogenase (decarboxylating) activity"/>
    <property type="evidence" value="ECO:0007669"/>
    <property type="project" value="UniProtKB-UniRule"/>
</dbReference>